<evidence type="ECO:0000256" key="2">
    <source>
        <dbReference type="ARBA" id="ARBA00022763"/>
    </source>
</evidence>
<evidence type="ECO:0000313" key="5">
    <source>
        <dbReference type="EMBL" id="MBI3126078.1"/>
    </source>
</evidence>
<organism evidence="5 6">
    <name type="scientific">Tectimicrobiota bacterium</name>
    <dbReference type="NCBI Taxonomy" id="2528274"/>
    <lineage>
        <taxon>Bacteria</taxon>
        <taxon>Pseudomonadati</taxon>
        <taxon>Nitrospinota/Tectimicrobiota group</taxon>
        <taxon>Candidatus Tectimicrobiota</taxon>
    </lineage>
</organism>
<evidence type="ECO:0000256" key="1">
    <source>
        <dbReference type="ARBA" id="ARBA00006638"/>
    </source>
</evidence>
<comment type="caution">
    <text evidence="5">The sequence shown here is derived from an EMBL/GenBank/DDBJ whole genome shotgun (WGS) entry which is preliminary data.</text>
</comment>
<dbReference type="AlphaFoldDB" id="A0A932HX73"/>
<dbReference type="GO" id="GO:0006310">
    <property type="term" value="P:DNA recombination"/>
    <property type="evidence" value="ECO:0007669"/>
    <property type="project" value="UniProtKB-ARBA"/>
</dbReference>
<accession>A0A932HX73</accession>
<keyword evidence="3" id="KW-0234">DNA repair</keyword>
<reference evidence="5" key="1">
    <citation type="submission" date="2020-07" db="EMBL/GenBank/DDBJ databases">
        <title>Huge and variable diversity of episymbiotic CPR bacteria and DPANN archaea in groundwater ecosystems.</title>
        <authorList>
            <person name="He C.Y."/>
            <person name="Keren R."/>
            <person name="Whittaker M."/>
            <person name="Farag I.F."/>
            <person name="Doudna J."/>
            <person name="Cate J.H.D."/>
            <person name="Banfield J.F."/>
        </authorList>
    </citation>
    <scope>NUCLEOTIDE SEQUENCE</scope>
    <source>
        <strain evidence="5">NC_groundwater_763_Ag_S-0.2um_68_21</strain>
    </source>
</reference>
<dbReference type="Proteomes" id="UP000782312">
    <property type="component" value="Unassembled WGS sequence"/>
</dbReference>
<name>A0A932HX73_UNCTE</name>
<sequence length="222" mass="24512">MATAKAFPIKALRAPFPESAIRTKLERDGQPRRDERGNPIPYLEARTVTERLNEAFGGRWCFEIVKHQIGRDQVWVLGRLSACGVTKEQFGSAEIKRRLEIREVIDIGNDLKSAASDALKKCASLMGVGLYLQDKDARSRAEGAGANGSHANGSPGKGEAWGDIPVTEEQAREFWSKALDAGWDRERILDSVERLTGARELRALLESQLDALLQEIGEPGED</sequence>
<dbReference type="Gene3D" id="3.30.390.80">
    <property type="entry name" value="DNA repair protein Rad52/59/22"/>
    <property type="match status" value="1"/>
</dbReference>
<comment type="similarity">
    <text evidence="1">Belongs to the RAD52 family.</text>
</comment>
<feature type="region of interest" description="Disordered" evidence="4">
    <location>
        <begin position="141"/>
        <end position="162"/>
    </location>
</feature>
<feature type="compositionally biased region" description="Low complexity" evidence="4">
    <location>
        <begin position="142"/>
        <end position="154"/>
    </location>
</feature>
<keyword evidence="2" id="KW-0227">DNA damage</keyword>
<protein>
    <submittedName>
        <fullName evidence="5">Uncharacterized protein</fullName>
    </submittedName>
</protein>
<evidence type="ECO:0000313" key="6">
    <source>
        <dbReference type="Proteomes" id="UP000782312"/>
    </source>
</evidence>
<dbReference type="GO" id="GO:0006302">
    <property type="term" value="P:double-strand break repair"/>
    <property type="evidence" value="ECO:0007669"/>
    <property type="project" value="UniProtKB-ARBA"/>
</dbReference>
<gene>
    <name evidence="5" type="ORF">HYZ11_00550</name>
</gene>
<dbReference type="Pfam" id="PF04098">
    <property type="entry name" value="Rad52_Rad22"/>
    <property type="match status" value="1"/>
</dbReference>
<dbReference type="InterPro" id="IPR041247">
    <property type="entry name" value="Rad52_fam"/>
</dbReference>
<proteinExistence type="inferred from homology"/>
<evidence type="ECO:0000256" key="3">
    <source>
        <dbReference type="ARBA" id="ARBA00023204"/>
    </source>
</evidence>
<evidence type="ECO:0000256" key="4">
    <source>
        <dbReference type="SAM" id="MobiDB-lite"/>
    </source>
</evidence>
<dbReference type="EMBL" id="JACPUR010000001">
    <property type="protein sequence ID" value="MBI3126078.1"/>
    <property type="molecule type" value="Genomic_DNA"/>
</dbReference>
<dbReference type="InterPro" id="IPR042525">
    <property type="entry name" value="Rad52_Rad59_Rad22_sf"/>
</dbReference>